<dbReference type="InterPro" id="IPR018966">
    <property type="entry name" value="VTC_domain"/>
</dbReference>
<dbReference type="RefSeq" id="WP_036909066.1">
    <property type="nucleotide sequence ID" value="NZ_FNDZ01000001.1"/>
</dbReference>
<proteinExistence type="predicted"/>
<dbReference type="Pfam" id="PF09359">
    <property type="entry name" value="VTC"/>
    <property type="match status" value="1"/>
</dbReference>
<dbReference type="GO" id="GO:0006799">
    <property type="term" value="P:polyphosphate biosynthetic process"/>
    <property type="evidence" value="ECO:0007669"/>
    <property type="project" value="UniProtKB-ARBA"/>
</dbReference>
<dbReference type="EMBL" id="FNDZ01000001">
    <property type="protein sequence ID" value="SDI16301.1"/>
    <property type="molecule type" value="Genomic_DNA"/>
</dbReference>
<evidence type="ECO:0000313" key="3">
    <source>
        <dbReference type="Proteomes" id="UP000183255"/>
    </source>
</evidence>
<name>A0A1G8IBZ6_9CLOT</name>
<dbReference type="AlphaFoldDB" id="A0A1G8IBZ6"/>
<dbReference type="InterPro" id="IPR042267">
    <property type="entry name" value="VTC_sf"/>
</dbReference>
<sequence>MNEVYRVEKKYLIEQRQYYELSHYLDKMMIRDQNSEGEGYTIRSLYFDSIDDRDFHEKEDGIEVRRKIRLRTYQTSPDFGLLEMKKKQGERQKKSSMRLPVEDCRKLISGDFGVLLKYQTPFALECYSIMSMHAYRPKSVVTYERKAFMAKENKIRITFDHHIRGTESNYDIFSEHFNENPILDPYLVILEVKYNGFLLGYIKDFLDGVEKQELSVGKYSLSRVVSKHYLF</sequence>
<protein>
    <submittedName>
        <fullName evidence="2">VTC domain-containing protein</fullName>
    </submittedName>
</protein>
<feature type="domain" description="VTC" evidence="1">
    <location>
        <begin position="6"/>
        <end position="220"/>
    </location>
</feature>
<gene>
    <name evidence="2" type="ORF">SAMN05421804_101835</name>
</gene>
<reference evidence="2 3" key="1">
    <citation type="submission" date="2016-10" db="EMBL/GenBank/DDBJ databases">
        <authorList>
            <person name="de Groot N.N."/>
        </authorList>
    </citation>
    <scope>NUCLEOTIDE SEQUENCE [LARGE SCALE GENOMIC DNA]</scope>
    <source>
        <strain evidence="2 3">CGMCC 1.5058</strain>
    </source>
</reference>
<dbReference type="CDD" id="cd07750">
    <property type="entry name" value="PolyPPase_VTC_like"/>
    <property type="match status" value="1"/>
</dbReference>
<dbReference type="Proteomes" id="UP000183255">
    <property type="component" value="Unassembled WGS sequence"/>
</dbReference>
<dbReference type="Gene3D" id="3.20.100.30">
    <property type="entry name" value="VTC, catalytic tunnel domain"/>
    <property type="match status" value="1"/>
</dbReference>
<evidence type="ECO:0000313" key="2">
    <source>
        <dbReference type="EMBL" id="SDI16301.1"/>
    </source>
</evidence>
<accession>A0A1G8IBZ6</accession>
<organism evidence="2 3">
    <name type="scientific">Proteiniclasticum ruminis</name>
    <dbReference type="NCBI Taxonomy" id="398199"/>
    <lineage>
        <taxon>Bacteria</taxon>
        <taxon>Bacillati</taxon>
        <taxon>Bacillota</taxon>
        <taxon>Clostridia</taxon>
        <taxon>Eubacteriales</taxon>
        <taxon>Clostridiaceae</taxon>
        <taxon>Proteiniclasticum</taxon>
    </lineage>
</organism>
<evidence type="ECO:0000259" key="1">
    <source>
        <dbReference type="Pfam" id="PF09359"/>
    </source>
</evidence>